<reference evidence="1 2" key="1">
    <citation type="journal article" date="2015" name="Genome Biol.">
        <title>Comparative genomics of Steinernema reveals deeply conserved gene regulatory networks.</title>
        <authorList>
            <person name="Dillman A.R."/>
            <person name="Macchietto M."/>
            <person name="Porter C.F."/>
            <person name="Rogers A."/>
            <person name="Williams B."/>
            <person name="Antoshechkin I."/>
            <person name="Lee M.M."/>
            <person name="Goodwin Z."/>
            <person name="Lu X."/>
            <person name="Lewis E.E."/>
            <person name="Goodrich-Blair H."/>
            <person name="Stock S.P."/>
            <person name="Adams B.J."/>
            <person name="Sternberg P.W."/>
            <person name="Mortazavi A."/>
        </authorList>
    </citation>
    <scope>NUCLEOTIDE SEQUENCE [LARGE SCALE GENOMIC DNA]</scope>
    <source>
        <strain evidence="1 2">ALL</strain>
    </source>
</reference>
<evidence type="ECO:0000313" key="2">
    <source>
        <dbReference type="Proteomes" id="UP000298663"/>
    </source>
</evidence>
<reference evidence="1 2" key="2">
    <citation type="journal article" date="2019" name="G3 (Bethesda)">
        <title>Hybrid Assembly of the Genome of the Entomopathogenic Nematode Steinernema carpocapsae Identifies the X-Chromosome.</title>
        <authorList>
            <person name="Serra L."/>
            <person name="Macchietto M."/>
            <person name="Macias-Munoz A."/>
            <person name="McGill C.J."/>
            <person name="Rodriguez I.M."/>
            <person name="Rodriguez B."/>
            <person name="Murad R."/>
            <person name="Mortazavi A."/>
        </authorList>
    </citation>
    <scope>NUCLEOTIDE SEQUENCE [LARGE SCALE GENOMIC DNA]</scope>
    <source>
        <strain evidence="1 2">ALL</strain>
    </source>
</reference>
<dbReference type="Proteomes" id="UP000298663">
    <property type="component" value="Unassembled WGS sequence"/>
</dbReference>
<comment type="caution">
    <text evidence="1">The sequence shown here is derived from an EMBL/GenBank/DDBJ whole genome shotgun (WGS) entry which is preliminary data.</text>
</comment>
<dbReference type="AlphaFoldDB" id="A0A4U5PFT9"/>
<accession>A0A4U5PFT9</accession>
<name>A0A4U5PFT9_STECR</name>
<protein>
    <submittedName>
        <fullName evidence="1">Uncharacterized protein</fullName>
    </submittedName>
</protein>
<sequence>MHETASDNHDFSHKDSFELNPNTPCLVTTISMSARHFGLEWRPVLKCWPRPMRRPKSQLTNRETEIIDDYRHFQIIDRCLHI</sequence>
<gene>
    <name evidence="1" type="ORF">L596_009180</name>
</gene>
<keyword evidence="2" id="KW-1185">Reference proteome</keyword>
<evidence type="ECO:0000313" key="1">
    <source>
        <dbReference type="EMBL" id="TKR94954.1"/>
    </source>
</evidence>
<dbReference type="EMBL" id="AZBU02000002">
    <property type="protein sequence ID" value="TKR94954.1"/>
    <property type="molecule type" value="Genomic_DNA"/>
</dbReference>
<organism evidence="1 2">
    <name type="scientific">Steinernema carpocapsae</name>
    <name type="common">Entomopathogenic nematode</name>
    <dbReference type="NCBI Taxonomy" id="34508"/>
    <lineage>
        <taxon>Eukaryota</taxon>
        <taxon>Metazoa</taxon>
        <taxon>Ecdysozoa</taxon>
        <taxon>Nematoda</taxon>
        <taxon>Chromadorea</taxon>
        <taxon>Rhabditida</taxon>
        <taxon>Tylenchina</taxon>
        <taxon>Panagrolaimomorpha</taxon>
        <taxon>Strongyloidoidea</taxon>
        <taxon>Steinernematidae</taxon>
        <taxon>Steinernema</taxon>
    </lineage>
</organism>
<proteinExistence type="predicted"/>